<dbReference type="RefSeq" id="WP_110447121.1">
    <property type="nucleotide sequence ID" value="NZ_QGLO01000004.1"/>
</dbReference>
<reference evidence="3 4" key="1">
    <citation type="submission" date="2018-05" db="EMBL/GenBank/DDBJ databases">
        <title>Reference genomes for bee gut microbiota database.</title>
        <authorList>
            <person name="Ellegaard K.M."/>
        </authorList>
    </citation>
    <scope>NUCLEOTIDE SEQUENCE [LARGE SCALE GENOMIC DNA]</scope>
    <source>
        <strain evidence="3 4">ESL0172</strain>
    </source>
</reference>
<feature type="compositionally biased region" description="Basic and acidic residues" evidence="1">
    <location>
        <begin position="177"/>
        <end position="191"/>
    </location>
</feature>
<feature type="compositionally biased region" description="Low complexity" evidence="1">
    <location>
        <begin position="192"/>
        <end position="206"/>
    </location>
</feature>
<dbReference type="OrthoDB" id="7063162at2"/>
<feature type="signal peptide" evidence="2">
    <location>
        <begin position="1"/>
        <end position="25"/>
    </location>
</feature>
<proteinExistence type="predicted"/>
<keyword evidence="4" id="KW-1185">Reference proteome</keyword>
<feature type="region of interest" description="Disordered" evidence="1">
    <location>
        <begin position="177"/>
        <end position="209"/>
    </location>
</feature>
<dbReference type="AlphaFoldDB" id="A0A2V4DMC7"/>
<feature type="chain" id="PRO_5015902535" evidence="2">
    <location>
        <begin position="26"/>
        <end position="368"/>
    </location>
</feature>
<comment type="caution">
    <text evidence="3">The sequence shown here is derived from an EMBL/GenBank/DDBJ whole genome shotgun (WGS) entry which is preliminary data.</text>
</comment>
<dbReference type="EMBL" id="QGLO01000004">
    <property type="protein sequence ID" value="PXY91110.1"/>
    <property type="molecule type" value="Genomic_DNA"/>
</dbReference>
<name>A0A2V4DMC7_9GAMM</name>
<sequence length="368" mass="39197">MKNLTIKKVALGLFLAGYAASSAYAVDLKSTTSKEILGNAPVIYSDKSKEERQVTVRISADEAGVTAGGPDRKAEVGDFIHVFYELRDLDGDLDENGVVKDTLKVWINDGTNWVKVNTALDIKFSNDGERGHIYFQIPEDMAGAVKVGLQLQEKTTFGNPNTNQWLDIADIWSNKTPEVKPEIGDNDKPTDETGPGDTDPDNPVGPIVSKESTKLGIFKYDTDGALDMTVNLASLSKPEGITDDVWAQKSTPRYGDRLAAVVWQKVKGDTTATSVPGANDRIITASYSFTWNLSGPSNDTTGNVDSSEKVTAGVYSVTAANNNDSIALGAVNAAGGKVALTGAKHNSVYSIAGTKAGIQGFKLQVTAN</sequence>
<protein>
    <submittedName>
        <fullName evidence="3">Uncharacterized protein</fullName>
    </submittedName>
</protein>
<keyword evidence="2" id="KW-0732">Signal</keyword>
<gene>
    <name evidence="3" type="ORF">DKK78_01855</name>
</gene>
<accession>A0A2V4DMC7</accession>
<dbReference type="Proteomes" id="UP000247673">
    <property type="component" value="Unassembled WGS sequence"/>
</dbReference>
<evidence type="ECO:0000256" key="1">
    <source>
        <dbReference type="SAM" id="MobiDB-lite"/>
    </source>
</evidence>
<evidence type="ECO:0000313" key="3">
    <source>
        <dbReference type="EMBL" id="PXY91110.1"/>
    </source>
</evidence>
<evidence type="ECO:0000313" key="4">
    <source>
        <dbReference type="Proteomes" id="UP000247673"/>
    </source>
</evidence>
<evidence type="ECO:0000256" key="2">
    <source>
        <dbReference type="SAM" id="SignalP"/>
    </source>
</evidence>
<organism evidence="3 4">
    <name type="scientific">Gilliamella apis</name>
    <dbReference type="NCBI Taxonomy" id="1970738"/>
    <lineage>
        <taxon>Bacteria</taxon>
        <taxon>Pseudomonadati</taxon>
        <taxon>Pseudomonadota</taxon>
        <taxon>Gammaproteobacteria</taxon>
        <taxon>Orbales</taxon>
        <taxon>Orbaceae</taxon>
        <taxon>Gilliamella</taxon>
    </lineage>
</organism>